<comment type="caution">
    <text evidence="2">The sequence shown here is derived from an EMBL/GenBank/DDBJ whole genome shotgun (WGS) entry which is preliminary data.</text>
</comment>
<keyword evidence="1" id="KW-1133">Transmembrane helix</keyword>
<dbReference type="Proteomes" id="UP000244060">
    <property type="component" value="Unassembled WGS sequence"/>
</dbReference>
<feature type="transmembrane region" description="Helical" evidence="1">
    <location>
        <begin position="30"/>
        <end position="50"/>
    </location>
</feature>
<feature type="transmembrane region" description="Helical" evidence="1">
    <location>
        <begin position="56"/>
        <end position="75"/>
    </location>
</feature>
<sequence>MNAYADITDLPNHIIPPVERHTRKTNRDDLVLFAFAAALIAIVALGTLAFGPVMLGMTALVFVPVMMGLIVMITLG</sequence>
<dbReference type="EMBL" id="QAOT01000009">
    <property type="protein sequence ID" value="PTR18130.1"/>
    <property type="molecule type" value="Genomic_DNA"/>
</dbReference>
<protein>
    <submittedName>
        <fullName evidence="2">Uncharacterized protein</fullName>
    </submittedName>
</protein>
<keyword evidence="1" id="KW-0812">Transmembrane</keyword>
<accession>A0A2T5K6U4</accession>
<evidence type="ECO:0000256" key="1">
    <source>
        <dbReference type="SAM" id="Phobius"/>
    </source>
</evidence>
<gene>
    <name evidence="2" type="ORF">C8J28_10987</name>
</gene>
<keyword evidence="3" id="KW-1185">Reference proteome</keyword>
<keyword evidence="1" id="KW-0472">Membrane</keyword>
<reference evidence="2 3" key="1">
    <citation type="submission" date="2018-04" db="EMBL/GenBank/DDBJ databases">
        <title>Genomic Encyclopedia of Type Strains, Phase III (KMG-III): the genomes of soil and plant-associated and newly described type strains.</title>
        <authorList>
            <person name="Whitman W."/>
        </authorList>
    </citation>
    <scope>NUCLEOTIDE SEQUENCE [LARGE SCALE GENOMIC DNA]</scope>
    <source>
        <strain evidence="2 3">KA25</strain>
    </source>
</reference>
<evidence type="ECO:0000313" key="3">
    <source>
        <dbReference type="Proteomes" id="UP000244060"/>
    </source>
</evidence>
<evidence type="ECO:0000313" key="2">
    <source>
        <dbReference type="EMBL" id="PTR18130.1"/>
    </source>
</evidence>
<proteinExistence type="predicted"/>
<dbReference type="RefSeq" id="WP_011907711.1">
    <property type="nucleotide sequence ID" value="NZ_CP089965.1"/>
</dbReference>
<organism evidence="2 3">
    <name type="scientific">Cereibacter azotoformans</name>
    <dbReference type="NCBI Taxonomy" id="43057"/>
    <lineage>
        <taxon>Bacteria</taxon>
        <taxon>Pseudomonadati</taxon>
        <taxon>Pseudomonadota</taxon>
        <taxon>Alphaproteobacteria</taxon>
        <taxon>Rhodobacterales</taxon>
        <taxon>Paracoccaceae</taxon>
        <taxon>Cereibacter</taxon>
    </lineage>
</organism>
<dbReference type="AlphaFoldDB" id="A0A2T5K6U4"/>
<dbReference type="OrthoDB" id="7691285at2"/>
<name>A0A2T5K6U4_9RHOB</name>